<dbReference type="Proteomes" id="UP000007266">
    <property type="component" value="Linkage group 7"/>
</dbReference>
<evidence type="ECO:0000313" key="1">
    <source>
        <dbReference type="EMBL" id="KYB26321.1"/>
    </source>
</evidence>
<accession>A0A139WEP7</accession>
<name>A0A139WEP7_TRICA</name>
<evidence type="ECO:0000313" key="2">
    <source>
        <dbReference type="Proteomes" id="UP000007266"/>
    </source>
</evidence>
<sequence>MPKSGLHRLPQVQCPLLVVYSQFKNVAAFPYQSLLCKSRIKDAGACTLPWLPRRNCLYPSFVESCLLLLVCRTLLSYGRLPLTERDVSYPRTKKVI</sequence>
<reference evidence="1 2" key="2">
    <citation type="journal article" date="2010" name="Nucleic Acids Res.">
        <title>BeetleBase in 2010: revisions to provide comprehensive genomic information for Tribolium castaneum.</title>
        <authorList>
            <person name="Kim H.S."/>
            <person name="Murphy T."/>
            <person name="Xia J."/>
            <person name="Caragea D."/>
            <person name="Park Y."/>
            <person name="Beeman R.W."/>
            <person name="Lorenzen M.D."/>
            <person name="Butcher S."/>
            <person name="Manak J.R."/>
            <person name="Brown S.J."/>
        </authorList>
    </citation>
    <scope>GENOME REANNOTATION</scope>
    <source>
        <strain evidence="1 2">Georgia GA2</strain>
    </source>
</reference>
<keyword evidence="2" id="KW-1185">Reference proteome</keyword>
<protein>
    <submittedName>
        <fullName evidence="1">Uncharacterized protein</fullName>
    </submittedName>
</protein>
<gene>
    <name evidence="1" type="primary">AUGUSTUS-3.0.2_33719</name>
    <name evidence="1" type="ORF">TcasGA2_TC033719</name>
</gene>
<dbReference type="AlphaFoldDB" id="A0A139WEP7"/>
<organism evidence="1 2">
    <name type="scientific">Tribolium castaneum</name>
    <name type="common">Red flour beetle</name>
    <dbReference type="NCBI Taxonomy" id="7070"/>
    <lineage>
        <taxon>Eukaryota</taxon>
        <taxon>Metazoa</taxon>
        <taxon>Ecdysozoa</taxon>
        <taxon>Arthropoda</taxon>
        <taxon>Hexapoda</taxon>
        <taxon>Insecta</taxon>
        <taxon>Pterygota</taxon>
        <taxon>Neoptera</taxon>
        <taxon>Endopterygota</taxon>
        <taxon>Coleoptera</taxon>
        <taxon>Polyphaga</taxon>
        <taxon>Cucujiformia</taxon>
        <taxon>Tenebrionidae</taxon>
        <taxon>Tenebrionidae incertae sedis</taxon>
        <taxon>Tribolium</taxon>
    </lineage>
</organism>
<reference evidence="1 2" key="1">
    <citation type="journal article" date="2008" name="Nature">
        <title>The genome of the model beetle and pest Tribolium castaneum.</title>
        <authorList>
            <consortium name="Tribolium Genome Sequencing Consortium"/>
            <person name="Richards S."/>
            <person name="Gibbs R.A."/>
            <person name="Weinstock G.M."/>
            <person name="Brown S.J."/>
            <person name="Denell R."/>
            <person name="Beeman R.W."/>
            <person name="Gibbs R."/>
            <person name="Beeman R.W."/>
            <person name="Brown S.J."/>
            <person name="Bucher G."/>
            <person name="Friedrich M."/>
            <person name="Grimmelikhuijzen C.J."/>
            <person name="Klingler M."/>
            <person name="Lorenzen M."/>
            <person name="Richards S."/>
            <person name="Roth S."/>
            <person name="Schroder R."/>
            <person name="Tautz D."/>
            <person name="Zdobnov E.M."/>
            <person name="Muzny D."/>
            <person name="Gibbs R.A."/>
            <person name="Weinstock G.M."/>
            <person name="Attaway T."/>
            <person name="Bell S."/>
            <person name="Buhay C.J."/>
            <person name="Chandrabose M.N."/>
            <person name="Chavez D."/>
            <person name="Clerk-Blankenburg K.P."/>
            <person name="Cree A."/>
            <person name="Dao M."/>
            <person name="Davis C."/>
            <person name="Chacko J."/>
            <person name="Dinh H."/>
            <person name="Dugan-Rocha S."/>
            <person name="Fowler G."/>
            <person name="Garner T.T."/>
            <person name="Garnes J."/>
            <person name="Gnirke A."/>
            <person name="Hawes A."/>
            <person name="Hernandez J."/>
            <person name="Hines S."/>
            <person name="Holder M."/>
            <person name="Hume J."/>
            <person name="Jhangiani S.N."/>
            <person name="Joshi V."/>
            <person name="Khan Z.M."/>
            <person name="Jackson L."/>
            <person name="Kovar C."/>
            <person name="Kowis A."/>
            <person name="Lee S."/>
            <person name="Lewis L.R."/>
            <person name="Margolis J."/>
            <person name="Morgan M."/>
            <person name="Nazareth L.V."/>
            <person name="Nguyen N."/>
            <person name="Okwuonu G."/>
            <person name="Parker D."/>
            <person name="Richards S."/>
            <person name="Ruiz S.J."/>
            <person name="Santibanez J."/>
            <person name="Savard J."/>
            <person name="Scherer S.E."/>
            <person name="Schneider B."/>
            <person name="Sodergren E."/>
            <person name="Tautz D."/>
            <person name="Vattahil S."/>
            <person name="Villasana D."/>
            <person name="White C.S."/>
            <person name="Wright R."/>
            <person name="Park Y."/>
            <person name="Beeman R.W."/>
            <person name="Lord J."/>
            <person name="Oppert B."/>
            <person name="Lorenzen M."/>
            <person name="Brown S."/>
            <person name="Wang L."/>
            <person name="Savard J."/>
            <person name="Tautz D."/>
            <person name="Richards S."/>
            <person name="Weinstock G."/>
            <person name="Gibbs R.A."/>
            <person name="Liu Y."/>
            <person name="Worley K."/>
            <person name="Weinstock G."/>
            <person name="Elsik C.G."/>
            <person name="Reese J.T."/>
            <person name="Elhaik E."/>
            <person name="Landan G."/>
            <person name="Graur D."/>
            <person name="Arensburger P."/>
            <person name="Atkinson P."/>
            <person name="Beeman R.W."/>
            <person name="Beidler J."/>
            <person name="Brown S.J."/>
            <person name="Demuth J.P."/>
            <person name="Drury D.W."/>
            <person name="Du Y.Z."/>
            <person name="Fujiwara H."/>
            <person name="Lorenzen M."/>
            <person name="Maselli V."/>
            <person name="Osanai M."/>
            <person name="Park Y."/>
            <person name="Robertson H.M."/>
            <person name="Tu Z."/>
            <person name="Wang J.J."/>
            <person name="Wang S."/>
            <person name="Richards S."/>
            <person name="Song H."/>
            <person name="Zhang L."/>
            <person name="Sodergren E."/>
            <person name="Werner D."/>
            <person name="Stanke M."/>
            <person name="Morgenstern B."/>
            <person name="Solovyev V."/>
            <person name="Kosarev P."/>
            <person name="Brown G."/>
            <person name="Chen H.C."/>
            <person name="Ermolaeva O."/>
            <person name="Hlavina W."/>
            <person name="Kapustin Y."/>
            <person name="Kiryutin B."/>
            <person name="Kitts P."/>
            <person name="Maglott D."/>
            <person name="Pruitt K."/>
            <person name="Sapojnikov V."/>
            <person name="Souvorov A."/>
            <person name="Mackey A.J."/>
            <person name="Waterhouse R.M."/>
            <person name="Wyder S."/>
            <person name="Zdobnov E.M."/>
            <person name="Zdobnov E.M."/>
            <person name="Wyder S."/>
            <person name="Kriventseva E.V."/>
            <person name="Kadowaki T."/>
            <person name="Bork P."/>
            <person name="Aranda M."/>
            <person name="Bao R."/>
            <person name="Beermann A."/>
            <person name="Berns N."/>
            <person name="Bolognesi R."/>
            <person name="Bonneton F."/>
            <person name="Bopp D."/>
            <person name="Brown S.J."/>
            <person name="Bucher G."/>
            <person name="Butts T."/>
            <person name="Chaumot A."/>
            <person name="Denell R.E."/>
            <person name="Ferrier D.E."/>
            <person name="Friedrich M."/>
            <person name="Gordon C.M."/>
            <person name="Jindra M."/>
            <person name="Klingler M."/>
            <person name="Lan Q."/>
            <person name="Lattorff H.M."/>
            <person name="Laudet V."/>
            <person name="von Levetsow C."/>
            <person name="Liu Z."/>
            <person name="Lutz R."/>
            <person name="Lynch J.A."/>
            <person name="da Fonseca R.N."/>
            <person name="Posnien N."/>
            <person name="Reuter R."/>
            <person name="Roth S."/>
            <person name="Savard J."/>
            <person name="Schinko J.B."/>
            <person name="Schmitt C."/>
            <person name="Schoppmeier M."/>
            <person name="Schroder R."/>
            <person name="Shippy T.D."/>
            <person name="Simonnet F."/>
            <person name="Marques-Souza H."/>
            <person name="Tautz D."/>
            <person name="Tomoyasu Y."/>
            <person name="Trauner J."/>
            <person name="Van der Zee M."/>
            <person name="Vervoort M."/>
            <person name="Wittkopp N."/>
            <person name="Wimmer E.A."/>
            <person name="Yang X."/>
            <person name="Jones A.K."/>
            <person name="Sattelle D.B."/>
            <person name="Ebert P.R."/>
            <person name="Nelson D."/>
            <person name="Scott J.G."/>
            <person name="Beeman R.W."/>
            <person name="Muthukrishnan S."/>
            <person name="Kramer K.J."/>
            <person name="Arakane Y."/>
            <person name="Beeman R.W."/>
            <person name="Zhu Q."/>
            <person name="Hogenkamp D."/>
            <person name="Dixit R."/>
            <person name="Oppert B."/>
            <person name="Jiang H."/>
            <person name="Zou Z."/>
            <person name="Marshall J."/>
            <person name="Elpidina E."/>
            <person name="Vinokurov K."/>
            <person name="Oppert C."/>
            <person name="Zou Z."/>
            <person name="Evans J."/>
            <person name="Lu Z."/>
            <person name="Zhao P."/>
            <person name="Sumathipala N."/>
            <person name="Altincicek B."/>
            <person name="Vilcinskas A."/>
            <person name="Williams M."/>
            <person name="Hultmark D."/>
            <person name="Hetru C."/>
            <person name="Jiang H."/>
            <person name="Grimmelikhuijzen C.J."/>
            <person name="Hauser F."/>
            <person name="Cazzamali G."/>
            <person name="Williamson M."/>
            <person name="Park Y."/>
            <person name="Li B."/>
            <person name="Tanaka Y."/>
            <person name="Predel R."/>
            <person name="Neupert S."/>
            <person name="Schachtner J."/>
            <person name="Verleyen P."/>
            <person name="Raible F."/>
            <person name="Bork P."/>
            <person name="Friedrich M."/>
            <person name="Walden K.K."/>
            <person name="Robertson H.M."/>
            <person name="Angeli S."/>
            <person name="Foret S."/>
            <person name="Bucher G."/>
            <person name="Schuetz S."/>
            <person name="Maleszka R."/>
            <person name="Wimmer E.A."/>
            <person name="Beeman R.W."/>
            <person name="Lorenzen M."/>
            <person name="Tomoyasu Y."/>
            <person name="Miller S.C."/>
            <person name="Grossmann D."/>
            <person name="Bucher G."/>
        </authorList>
    </citation>
    <scope>NUCLEOTIDE SEQUENCE [LARGE SCALE GENOMIC DNA]</scope>
    <source>
        <strain evidence="1 2">Georgia GA2</strain>
    </source>
</reference>
<dbReference type="InParanoid" id="A0A139WEP7"/>
<dbReference type="EMBL" id="KQ971354">
    <property type="protein sequence ID" value="KYB26321.1"/>
    <property type="molecule type" value="Genomic_DNA"/>
</dbReference>
<proteinExistence type="predicted"/>